<evidence type="ECO:0000313" key="2">
    <source>
        <dbReference type="Proteomes" id="UP001148838"/>
    </source>
</evidence>
<accession>A0ABQ8SA41</accession>
<keyword evidence="2" id="KW-1185">Reference proteome</keyword>
<comment type="caution">
    <text evidence="1">The sequence shown here is derived from an EMBL/GenBank/DDBJ whole genome shotgun (WGS) entry which is preliminary data.</text>
</comment>
<gene>
    <name evidence="1" type="ORF">ANN_19439</name>
</gene>
<name>A0ABQ8SA41_PERAM</name>
<reference evidence="1 2" key="1">
    <citation type="journal article" date="2022" name="Allergy">
        <title>Genome assembly and annotation of Periplaneta americana reveal a comprehensive cockroach allergen profile.</title>
        <authorList>
            <person name="Wang L."/>
            <person name="Xiong Q."/>
            <person name="Saelim N."/>
            <person name="Wang L."/>
            <person name="Nong W."/>
            <person name="Wan A.T."/>
            <person name="Shi M."/>
            <person name="Liu X."/>
            <person name="Cao Q."/>
            <person name="Hui J.H.L."/>
            <person name="Sookrung N."/>
            <person name="Leung T.F."/>
            <person name="Tungtrongchitr A."/>
            <person name="Tsui S.K.W."/>
        </authorList>
    </citation>
    <scope>NUCLEOTIDE SEQUENCE [LARGE SCALE GENOMIC DNA]</scope>
    <source>
        <strain evidence="1">PWHHKU_190912</strain>
    </source>
</reference>
<evidence type="ECO:0000313" key="1">
    <source>
        <dbReference type="EMBL" id="KAJ4430848.1"/>
    </source>
</evidence>
<dbReference type="Proteomes" id="UP001148838">
    <property type="component" value="Unassembled WGS sequence"/>
</dbReference>
<organism evidence="1 2">
    <name type="scientific">Periplaneta americana</name>
    <name type="common">American cockroach</name>
    <name type="synonym">Blatta americana</name>
    <dbReference type="NCBI Taxonomy" id="6978"/>
    <lineage>
        <taxon>Eukaryota</taxon>
        <taxon>Metazoa</taxon>
        <taxon>Ecdysozoa</taxon>
        <taxon>Arthropoda</taxon>
        <taxon>Hexapoda</taxon>
        <taxon>Insecta</taxon>
        <taxon>Pterygota</taxon>
        <taxon>Neoptera</taxon>
        <taxon>Polyneoptera</taxon>
        <taxon>Dictyoptera</taxon>
        <taxon>Blattodea</taxon>
        <taxon>Blattoidea</taxon>
        <taxon>Blattidae</taxon>
        <taxon>Blattinae</taxon>
        <taxon>Periplaneta</taxon>
    </lineage>
</organism>
<dbReference type="EMBL" id="JAJSOF020000031">
    <property type="protein sequence ID" value="KAJ4430848.1"/>
    <property type="molecule type" value="Genomic_DNA"/>
</dbReference>
<protein>
    <submittedName>
        <fullName evidence="1">Uncharacterized protein</fullName>
    </submittedName>
</protein>
<sequence length="76" mass="8393">MAVLREGSNEPSGSLKAICNKTPDLTGTRTACVAGWRSDHPAQPPQGLKRVLQQPDLNSKETAHIRIYWCESLFNT</sequence>
<proteinExistence type="predicted"/>